<dbReference type="Pfam" id="PF00578">
    <property type="entry name" value="AhpC-TSA"/>
    <property type="match status" value="1"/>
</dbReference>
<keyword evidence="4" id="KW-1185">Reference proteome</keyword>
<evidence type="ECO:0000259" key="1">
    <source>
        <dbReference type="Pfam" id="PF00578"/>
    </source>
</evidence>
<dbReference type="GeneID" id="30956511"/>
<dbReference type="EMBL" id="FTNP01000002">
    <property type="protein sequence ID" value="SIR69110.1"/>
    <property type="molecule type" value="Genomic_DNA"/>
</dbReference>
<dbReference type="GO" id="GO:0016491">
    <property type="term" value="F:oxidoreductase activity"/>
    <property type="evidence" value="ECO:0007669"/>
    <property type="project" value="InterPro"/>
</dbReference>
<evidence type="ECO:0000313" key="5">
    <source>
        <dbReference type="Proteomes" id="UP000187321"/>
    </source>
</evidence>
<name>A0A1N7CZZ7_9EURY</name>
<feature type="domain" description="Alkyl hydroperoxide reductase subunit C/ Thiol specific antioxidant" evidence="1">
    <location>
        <begin position="6"/>
        <end position="136"/>
    </location>
</feature>
<gene>
    <name evidence="2" type="ORF">BB347_11170</name>
    <name evidence="3" type="ORF">SAMN05421809_1967</name>
</gene>
<dbReference type="SUPFAM" id="SSF52833">
    <property type="entry name" value="Thioredoxin-like"/>
    <property type="match status" value="1"/>
</dbReference>
<dbReference type="KEGG" id="hda:BB347_11170"/>
<organism evidence="3 4">
    <name type="scientific">Natronorubrum daqingense</name>
    <dbReference type="NCBI Taxonomy" id="588898"/>
    <lineage>
        <taxon>Archaea</taxon>
        <taxon>Methanobacteriati</taxon>
        <taxon>Methanobacteriota</taxon>
        <taxon>Stenosarchaea group</taxon>
        <taxon>Halobacteria</taxon>
        <taxon>Halobacteriales</taxon>
        <taxon>Natrialbaceae</taxon>
        <taxon>Natronorubrum</taxon>
    </lineage>
</organism>
<reference evidence="2 5" key="1">
    <citation type="submission" date="2017-01" db="EMBL/GenBank/DDBJ databases">
        <title>Complete genome sequence of Haloterrigena daqingensis type strain (JX313T).</title>
        <authorList>
            <person name="Shuang W."/>
        </authorList>
    </citation>
    <scope>NUCLEOTIDE SEQUENCE [LARGE SCALE GENOMIC DNA]</scope>
    <source>
        <strain evidence="2 5">JX313</strain>
    </source>
</reference>
<sequence length="160" mass="17925">MPPTAGETITDFEAPLCDGETFRSTALSDALGARGGVVICTGFAFSAIAQNWWKRFVRAGWDEFDDVSILGISRDGPYAQNEFLRWLDRPDFQFFADVNGTVSDSLELLESREHMANVSTPWRSAFVLDADREVHYAFVADDWISPLPREEIEDAVESLP</sequence>
<dbReference type="Gene3D" id="3.40.30.10">
    <property type="entry name" value="Glutaredoxin"/>
    <property type="match status" value="1"/>
</dbReference>
<dbReference type="RefSeq" id="WP_076581470.1">
    <property type="nucleotide sequence ID" value="NZ_CP019327.1"/>
</dbReference>
<dbReference type="AlphaFoldDB" id="A0A1N7CZZ7"/>
<dbReference type="STRING" id="588898.BB347_11170"/>
<evidence type="ECO:0000313" key="2">
    <source>
        <dbReference type="EMBL" id="APX97135.1"/>
    </source>
</evidence>
<proteinExistence type="predicted"/>
<dbReference type="InterPro" id="IPR000866">
    <property type="entry name" value="AhpC/TSA"/>
</dbReference>
<reference evidence="3 4" key="2">
    <citation type="submission" date="2017-01" db="EMBL/GenBank/DDBJ databases">
        <authorList>
            <person name="Mah S.A."/>
            <person name="Swanson W.J."/>
            <person name="Moy G.W."/>
            <person name="Vacquier V.D."/>
        </authorList>
    </citation>
    <scope>NUCLEOTIDE SEQUENCE [LARGE SCALE GENOMIC DNA]</scope>
    <source>
        <strain evidence="3 4">CGMCC 1.8909</strain>
    </source>
</reference>
<evidence type="ECO:0000313" key="3">
    <source>
        <dbReference type="EMBL" id="SIR69110.1"/>
    </source>
</evidence>
<dbReference type="OrthoDB" id="165617at2157"/>
<dbReference type="EMBL" id="CP019327">
    <property type="protein sequence ID" value="APX97135.1"/>
    <property type="molecule type" value="Genomic_DNA"/>
</dbReference>
<accession>A0A1N7CZZ7</accession>
<dbReference type="GO" id="GO:0016209">
    <property type="term" value="F:antioxidant activity"/>
    <property type="evidence" value="ECO:0007669"/>
    <property type="project" value="InterPro"/>
</dbReference>
<dbReference type="Proteomes" id="UP000187321">
    <property type="component" value="Chromosome"/>
</dbReference>
<protein>
    <submittedName>
        <fullName evidence="3">Peroxiredoxin</fullName>
    </submittedName>
</protein>
<evidence type="ECO:0000313" key="4">
    <source>
        <dbReference type="Proteomes" id="UP000185687"/>
    </source>
</evidence>
<dbReference type="Proteomes" id="UP000185687">
    <property type="component" value="Unassembled WGS sequence"/>
</dbReference>
<dbReference type="InterPro" id="IPR036249">
    <property type="entry name" value="Thioredoxin-like_sf"/>
</dbReference>